<reference evidence="1 2" key="1">
    <citation type="submission" date="2015-04" db="EMBL/GenBank/DDBJ databases">
        <title>Complete genome sequence of Schizopora paradoxa KUC8140, a cosmopolitan wood degrader in East Asia.</title>
        <authorList>
            <consortium name="DOE Joint Genome Institute"/>
            <person name="Min B."/>
            <person name="Park H."/>
            <person name="Jang Y."/>
            <person name="Kim J.-J."/>
            <person name="Kim K.H."/>
            <person name="Pangilinan J."/>
            <person name="Lipzen A."/>
            <person name="Riley R."/>
            <person name="Grigoriev I.V."/>
            <person name="Spatafora J.W."/>
            <person name="Choi I.-G."/>
        </authorList>
    </citation>
    <scope>NUCLEOTIDE SEQUENCE [LARGE SCALE GENOMIC DNA]</scope>
    <source>
        <strain evidence="1 2">KUC8140</strain>
    </source>
</reference>
<evidence type="ECO:0000313" key="1">
    <source>
        <dbReference type="EMBL" id="KLO10080.1"/>
    </source>
</evidence>
<name>A0A0H2RE08_9AGAM</name>
<accession>A0A0H2RE08</accession>
<dbReference type="Proteomes" id="UP000053477">
    <property type="component" value="Unassembled WGS sequence"/>
</dbReference>
<dbReference type="EMBL" id="KQ086036">
    <property type="protein sequence ID" value="KLO10080.1"/>
    <property type="molecule type" value="Genomic_DNA"/>
</dbReference>
<dbReference type="InParanoid" id="A0A0H2RE08"/>
<evidence type="ECO:0000313" key="2">
    <source>
        <dbReference type="Proteomes" id="UP000053477"/>
    </source>
</evidence>
<keyword evidence="2" id="KW-1185">Reference proteome</keyword>
<dbReference type="AlphaFoldDB" id="A0A0H2RE08"/>
<gene>
    <name evidence="1" type="ORF">SCHPADRAFT_535346</name>
</gene>
<protein>
    <submittedName>
        <fullName evidence="1">Uncharacterized protein</fullName>
    </submittedName>
</protein>
<sequence length="399" mass="45647">MPTAGPREARSALALRFPSTIILHAANGEKARFTIAEGTPACGKSITSDDELRWSFYSIGSTYETMSDLAGPGRILDNTLRKAGRFLERMIGFLSQEFRSRSNFELDHFKCGALRDNNLERLLEKAGSRNPNHQLKAFQAIVQYKVVDFSLGHDWDNLNKSLDQFCNLKSSVVSWARRAQNCDRSEDWIRYFRLTTLCLTNQDLNERFLGKSPKDRLVECLNLCGSDNACEFGIGVRMLAKFFERSLCPKELYTGVLSSVNMASFLQIQLACGPFCLDVDAVDELAGEIVDFWVYNPFLDDFSITVDVMERILTITELVKRWKDVFKSAYDRIFVKVAHRTSEGMMRRTKASSWSQQEKEELQARLVTIFGESLKHYSEYAGSFTLAYIVYTAYHFIRR</sequence>
<proteinExistence type="predicted"/>
<organism evidence="1 2">
    <name type="scientific">Schizopora paradoxa</name>
    <dbReference type="NCBI Taxonomy" id="27342"/>
    <lineage>
        <taxon>Eukaryota</taxon>
        <taxon>Fungi</taxon>
        <taxon>Dikarya</taxon>
        <taxon>Basidiomycota</taxon>
        <taxon>Agaricomycotina</taxon>
        <taxon>Agaricomycetes</taxon>
        <taxon>Hymenochaetales</taxon>
        <taxon>Schizoporaceae</taxon>
        <taxon>Schizopora</taxon>
    </lineage>
</organism>